<organism evidence="2 3">
    <name type="scientific">Caballeronia humi</name>
    <dbReference type="NCBI Taxonomy" id="326474"/>
    <lineage>
        <taxon>Bacteria</taxon>
        <taxon>Pseudomonadati</taxon>
        <taxon>Pseudomonadota</taxon>
        <taxon>Betaproteobacteria</taxon>
        <taxon>Burkholderiales</taxon>
        <taxon>Burkholderiaceae</taxon>
        <taxon>Caballeronia</taxon>
    </lineage>
</organism>
<proteinExistence type="predicted"/>
<dbReference type="STRING" id="326474.AWB65_03574"/>
<feature type="domain" description="Extensin-like C-terminal" evidence="1">
    <location>
        <begin position="60"/>
        <end position="230"/>
    </location>
</feature>
<dbReference type="RefSeq" id="WP_087668421.1">
    <property type="nucleotide sequence ID" value="NZ_FCNW02000018.1"/>
</dbReference>
<dbReference type="Pfam" id="PF06904">
    <property type="entry name" value="Extensin-like_C"/>
    <property type="match status" value="1"/>
</dbReference>
<protein>
    <recommendedName>
        <fullName evidence="1">Extensin-like C-terminal domain-containing protein</fullName>
    </recommendedName>
</protein>
<dbReference type="OrthoDB" id="9809788at2"/>
<evidence type="ECO:0000259" key="1">
    <source>
        <dbReference type="Pfam" id="PF06904"/>
    </source>
</evidence>
<evidence type="ECO:0000313" key="3">
    <source>
        <dbReference type="Proteomes" id="UP000054977"/>
    </source>
</evidence>
<accession>A0A158HNN6</accession>
<dbReference type="Proteomes" id="UP000054977">
    <property type="component" value="Unassembled WGS sequence"/>
</dbReference>
<sequence length="230" mass="25233">MGARIGGLALLIVIAFGYAVYSGRVAVPDKWNPFAPLDVREPPGPLTSIKLWRIAHDHALCMAALDRSGIAYRPVADSSTPAGCELKDVLRVTQSDVEYSGPFLATCPLALGMALFEHQTLQPAAEEIFGERVRKIEHVGSFACRNVNNQEEGARSQHASANAIDLSGFVLESGRRVAFARWDGDSSDAMFLHRLHDGACRAFNTTLGPDYNALHRMHFHVDMGPYRLCR</sequence>
<dbReference type="EMBL" id="FCNW02000018">
    <property type="protein sequence ID" value="SAL45629.1"/>
    <property type="molecule type" value="Genomic_DNA"/>
</dbReference>
<reference evidence="2" key="1">
    <citation type="submission" date="2016-01" db="EMBL/GenBank/DDBJ databases">
        <authorList>
            <person name="Peeters C."/>
        </authorList>
    </citation>
    <scope>NUCLEOTIDE SEQUENCE [LARGE SCALE GENOMIC DNA]</scope>
    <source>
        <strain evidence="2">LMG 22934</strain>
    </source>
</reference>
<evidence type="ECO:0000313" key="2">
    <source>
        <dbReference type="EMBL" id="SAL45629.1"/>
    </source>
</evidence>
<gene>
    <name evidence="2" type="ORF">AWB65_03574</name>
</gene>
<keyword evidence="3" id="KW-1185">Reference proteome</keyword>
<comment type="caution">
    <text evidence="2">The sequence shown here is derived from an EMBL/GenBank/DDBJ whole genome shotgun (WGS) entry which is preliminary data.</text>
</comment>
<dbReference type="InterPro" id="IPR009683">
    <property type="entry name" value="Extensin-like_C"/>
</dbReference>
<dbReference type="AlphaFoldDB" id="A0A158HNN6"/>
<name>A0A158HNN6_9BURK</name>